<keyword evidence="5 6" id="KW-0687">Ribonucleoprotein</keyword>
<dbReference type="InterPro" id="IPR019906">
    <property type="entry name" value="Ribosomal_uL6_bac-type"/>
</dbReference>
<evidence type="ECO:0000259" key="9">
    <source>
        <dbReference type="Pfam" id="PF00347"/>
    </source>
</evidence>
<dbReference type="InterPro" id="IPR020040">
    <property type="entry name" value="Ribosomal_uL6_a/b-dom"/>
</dbReference>
<dbReference type="InterPro" id="IPR002358">
    <property type="entry name" value="Ribosomal_uL6_CS"/>
</dbReference>
<dbReference type="NCBIfam" id="TIGR03654">
    <property type="entry name" value="L6_bact"/>
    <property type="match status" value="1"/>
</dbReference>
<comment type="similarity">
    <text evidence="1 6 7">Belongs to the universal ribosomal protein uL6 family.</text>
</comment>
<evidence type="ECO:0000256" key="6">
    <source>
        <dbReference type="HAMAP-Rule" id="MF_01365"/>
    </source>
</evidence>
<organism evidence="10 11">
    <name type="scientific">Candidatus Roizmanbacteria bacterium CG22_combo_CG10-13_8_21_14_all_38_20</name>
    <dbReference type="NCBI Taxonomy" id="1974862"/>
    <lineage>
        <taxon>Bacteria</taxon>
        <taxon>Candidatus Roizmaniibacteriota</taxon>
    </lineage>
</organism>
<feature type="domain" description="Large ribosomal subunit protein uL6 alpha-beta" evidence="9">
    <location>
        <begin position="11"/>
        <end position="82"/>
    </location>
</feature>
<proteinExistence type="inferred from homology"/>
<evidence type="ECO:0000256" key="7">
    <source>
        <dbReference type="RuleBase" id="RU003869"/>
    </source>
</evidence>
<dbReference type="FunFam" id="3.90.930.12:FF:000002">
    <property type="entry name" value="50S ribosomal protein L6"/>
    <property type="match status" value="1"/>
</dbReference>
<comment type="subunit">
    <text evidence="6">Part of the 50S ribosomal subunit.</text>
</comment>
<dbReference type="PANTHER" id="PTHR11655:SF14">
    <property type="entry name" value="LARGE RIBOSOMAL SUBUNIT PROTEIN UL6M"/>
    <property type="match status" value="1"/>
</dbReference>
<protein>
    <recommendedName>
        <fullName evidence="6">Large ribosomal subunit protein uL6</fullName>
    </recommendedName>
</protein>
<evidence type="ECO:0000256" key="3">
    <source>
        <dbReference type="ARBA" id="ARBA00022884"/>
    </source>
</evidence>
<dbReference type="EMBL" id="PCTA01000003">
    <property type="protein sequence ID" value="PIP62168.1"/>
    <property type="molecule type" value="Genomic_DNA"/>
</dbReference>
<keyword evidence="4 6" id="KW-0689">Ribosomal protein</keyword>
<evidence type="ECO:0000256" key="4">
    <source>
        <dbReference type="ARBA" id="ARBA00022980"/>
    </source>
</evidence>
<evidence type="ECO:0000256" key="1">
    <source>
        <dbReference type="ARBA" id="ARBA00009356"/>
    </source>
</evidence>
<dbReference type="GO" id="GO:0019843">
    <property type="term" value="F:rRNA binding"/>
    <property type="evidence" value="ECO:0007669"/>
    <property type="project" value="UniProtKB-UniRule"/>
</dbReference>
<name>A0A2H0BYZ3_9BACT</name>
<dbReference type="Gene3D" id="3.90.930.12">
    <property type="entry name" value="Ribosomal protein L6, alpha-beta domain"/>
    <property type="match status" value="2"/>
</dbReference>
<dbReference type="GO" id="GO:0003735">
    <property type="term" value="F:structural constituent of ribosome"/>
    <property type="evidence" value="ECO:0007669"/>
    <property type="project" value="UniProtKB-UniRule"/>
</dbReference>
<keyword evidence="2 6" id="KW-0699">rRNA-binding</keyword>
<dbReference type="PROSITE" id="PS00525">
    <property type="entry name" value="RIBOSOMAL_L6_1"/>
    <property type="match status" value="1"/>
</dbReference>
<dbReference type="GO" id="GO:0002181">
    <property type="term" value="P:cytoplasmic translation"/>
    <property type="evidence" value="ECO:0007669"/>
    <property type="project" value="TreeGrafter"/>
</dbReference>
<evidence type="ECO:0000256" key="8">
    <source>
        <dbReference type="RuleBase" id="RU003870"/>
    </source>
</evidence>
<dbReference type="InterPro" id="IPR036789">
    <property type="entry name" value="Ribosomal_uL6-like_a/b-dom_sf"/>
</dbReference>
<evidence type="ECO:0000256" key="5">
    <source>
        <dbReference type="ARBA" id="ARBA00023274"/>
    </source>
</evidence>
<dbReference type="Proteomes" id="UP000231246">
    <property type="component" value="Unassembled WGS sequence"/>
</dbReference>
<comment type="function">
    <text evidence="6 8">This protein binds to the 23S rRNA, and is important in its secondary structure. It is located near the subunit interface in the base of the L7/L12 stalk, and near the tRNA binding site of the peptidyltransferase center.</text>
</comment>
<dbReference type="GO" id="GO:0022625">
    <property type="term" value="C:cytosolic large ribosomal subunit"/>
    <property type="evidence" value="ECO:0007669"/>
    <property type="project" value="UniProtKB-UniRule"/>
</dbReference>
<dbReference type="FunFam" id="3.90.930.12:FF:000001">
    <property type="entry name" value="50S ribosomal protein L6"/>
    <property type="match status" value="1"/>
</dbReference>
<dbReference type="HAMAP" id="MF_01365_B">
    <property type="entry name" value="Ribosomal_uL6_B"/>
    <property type="match status" value="1"/>
</dbReference>
<evidence type="ECO:0000313" key="10">
    <source>
        <dbReference type="EMBL" id="PIP62168.1"/>
    </source>
</evidence>
<dbReference type="AlphaFoldDB" id="A0A2H0BYZ3"/>
<dbReference type="PIRSF" id="PIRSF002162">
    <property type="entry name" value="Ribosomal_L6"/>
    <property type="match status" value="1"/>
</dbReference>
<keyword evidence="3 6" id="KW-0694">RNA-binding</keyword>
<feature type="domain" description="Large ribosomal subunit protein uL6 alpha-beta" evidence="9">
    <location>
        <begin position="90"/>
        <end position="164"/>
    </location>
</feature>
<dbReference type="Pfam" id="PF00347">
    <property type="entry name" value="Ribosomal_L6"/>
    <property type="match status" value="2"/>
</dbReference>
<reference evidence="10 11" key="1">
    <citation type="submission" date="2017-09" db="EMBL/GenBank/DDBJ databases">
        <title>Depth-based differentiation of microbial function through sediment-hosted aquifers and enrichment of novel symbionts in the deep terrestrial subsurface.</title>
        <authorList>
            <person name="Probst A.J."/>
            <person name="Ladd B."/>
            <person name="Jarett J.K."/>
            <person name="Geller-Mcgrath D.E."/>
            <person name="Sieber C.M."/>
            <person name="Emerson J.B."/>
            <person name="Anantharaman K."/>
            <person name="Thomas B.C."/>
            <person name="Malmstrom R."/>
            <person name="Stieglmeier M."/>
            <person name="Klingl A."/>
            <person name="Woyke T."/>
            <person name="Ryan C.M."/>
            <person name="Banfield J.F."/>
        </authorList>
    </citation>
    <scope>NUCLEOTIDE SEQUENCE [LARGE SCALE GENOMIC DNA]</scope>
    <source>
        <strain evidence="10">CG22_combo_CG10-13_8_21_14_all_38_20</strain>
    </source>
</reference>
<accession>A0A2H0BYZ3</accession>
<dbReference type="PANTHER" id="PTHR11655">
    <property type="entry name" value="60S/50S RIBOSOMAL PROTEIN L6/L9"/>
    <property type="match status" value="1"/>
</dbReference>
<comment type="caution">
    <text evidence="10">The sequence shown here is derived from an EMBL/GenBank/DDBJ whole genome shotgun (WGS) entry which is preliminary data.</text>
</comment>
<dbReference type="SUPFAM" id="SSF56053">
    <property type="entry name" value="Ribosomal protein L6"/>
    <property type="match status" value="2"/>
</dbReference>
<evidence type="ECO:0000313" key="11">
    <source>
        <dbReference type="Proteomes" id="UP000231246"/>
    </source>
</evidence>
<dbReference type="InterPro" id="IPR000702">
    <property type="entry name" value="Ribosomal_uL6-like"/>
</dbReference>
<evidence type="ECO:0000256" key="2">
    <source>
        <dbReference type="ARBA" id="ARBA00022730"/>
    </source>
</evidence>
<dbReference type="PRINTS" id="PR00059">
    <property type="entry name" value="RIBOSOMALL6"/>
</dbReference>
<sequence length="182" mass="19987">MSKIGSQPVKVPEGVEVKINITDVNVKGKNGELTVQLHPSLKLEQKDGMVTIERKGDYKQAKSMHGTVRSLLQNAVIGVSNGFTRELEMVGVGYRSKIEGKNLVLTVGFSHLVKIEPKEGIKFEVENNTMIKVSGHDRQLVGEMAALIRKVRPPEPYKGKGIRYKGEVVRKKQGKAAKAAGE</sequence>
<gene>
    <name evidence="6" type="primary">rplF</name>
    <name evidence="10" type="ORF">COW99_00590</name>
</gene>